<reference evidence="2" key="1">
    <citation type="submission" date="2018-06" db="EMBL/GenBank/DDBJ databases">
        <authorList>
            <person name="Zhirakovskaya E."/>
        </authorList>
    </citation>
    <scope>NUCLEOTIDE SEQUENCE</scope>
</reference>
<dbReference type="SUPFAM" id="SSF56003">
    <property type="entry name" value="Molybdenum cofactor-binding domain"/>
    <property type="match status" value="1"/>
</dbReference>
<feature type="domain" description="Aldehyde oxidase/xanthine dehydrogenase a/b hammerhead" evidence="1">
    <location>
        <begin position="26"/>
        <end position="137"/>
    </location>
</feature>
<dbReference type="InterPro" id="IPR008274">
    <property type="entry name" value="AldOxase/xan_DH_MoCoBD1"/>
</dbReference>
<evidence type="ECO:0000313" key="2">
    <source>
        <dbReference type="EMBL" id="VAX37973.1"/>
    </source>
</evidence>
<dbReference type="InterPro" id="IPR036856">
    <property type="entry name" value="Ald_Oxase/Xan_DH_a/b_sf"/>
</dbReference>
<dbReference type="GO" id="GO:0005506">
    <property type="term" value="F:iron ion binding"/>
    <property type="evidence" value="ECO:0007669"/>
    <property type="project" value="InterPro"/>
</dbReference>
<dbReference type="SUPFAM" id="SSF54665">
    <property type="entry name" value="CO dehydrogenase molybdoprotein N-domain-like"/>
    <property type="match status" value="1"/>
</dbReference>
<dbReference type="Gene3D" id="3.30.365.10">
    <property type="entry name" value="Aldehyde oxidase/xanthine dehydrogenase, molybdopterin binding domain"/>
    <property type="match status" value="4"/>
</dbReference>
<dbReference type="InterPro" id="IPR016208">
    <property type="entry name" value="Ald_Oxase/xanthine_DH-like"/>
</dbReference>
<protein>
    <submittedName>
        <fullName evidence="2">Xanthine dehydrogenase, molybdenum binding subunit</fullName>
        <ecNumber evidence="2">1.17.1.4</ecNumber>
    </submittedName>
</protein>
<gene>
    <name evidence="2" type="ORF">MNBD_UNCLBAC01-1073</name>
</gene>
<organism evidence="2">
    <name type="scientific">hydrothermal vent metagenome</name>
    <dbReference type="NCBI Taxonomy" id="652676"/>
    <lineage>
        <taxon>unclassified sequences</taxon>
        <taxon>metagenomes</taxon>
        <taxon>ecological metagenomes</taxon>
    </lineage>
</organism>
<dbReference type="PANTHER" id="PTHR11908:SF157">
    <property type="entry name" value="XANTHINE DEHYDROGENASE SUBUNIT D-RELATED"/>
    <property type="match status" value="1"/>
</dbReference>
<dbReference type="Gene3D" id="3.90.1170.50">
    <property type="entry name" value="Aldehyde oxidase/xanthine dehydrogenase, a/b hammerhead"/>
    <property type="match status" value="1"/>
</dbReference>
<keyword evidence="2" id="KW-0560">Oxidoreductase</keyword>
<dbReference type="EC" id="1.17.1.4" evidence="2"/>
<dbReference type="Pfam" id="PF20256">
    <property type="entry name" value="MoCoBD_2"/>
    <property type="match status" value="1"/>
</dbReference>
<dbReference type="Pfam" id="PF01315">
    <property type="entry name" value="Ald_Xan_dh_C"/>
    <property type="match status" value="1"/>
</dbReference>
<dbReference type="AlphaFoldDB" id="A0A3B1DMD9"/>
<proteinExistence type="predicted"/>
<dbReference type="GO" id="GO:0004854">
    <property type="term" value="F:xanthine dehydrogenase activity"/>
    <property type="evidence" value="ECO:0007669"/>
    <property type="project" value="UniProtKB-EC"/>
</dbReference>
<dbReference type="PANTHER" id="PTHR11908">
    <property type="entry name" value="XANTHINE DEHYDROGENASE"/>
    <property type="match status" value="1"/>
</dbReference>
<dbReference type="InterPro" id="IPR037165">
    <property type="entry name" value="AldOxase/xan_DH_Mopterin-bd_sf"/>
</dbReference>
<name>A0A3B1DMD9_9ZZZZ</name>
<dbReference type="Pfam" id="PF02738">
    <property type="entry name" value="MoCoBD_1"/>
    <property type="match status" value="1"/>
</dbReference>
<dbReference type="InterPro" id="IPR000674">
    <property type="entry name" value="Ald_Oxase/Xan_DH_a/b"/>
</dbReference>
<dbReference type="InterPro" id="IPR046867">
    <property type="entry name" value="AldOxase/xan_DH_MoCoBD2"/>
</dbReference>
<dbReference type="EMBL" id="UOGJ01000145">
    <property type="protein sequence ID" value="VAX37973.1"/>
    <property type="molecule type" value="Genomic_DNA"/>
</dbReference>
<sequence>MKSTDKKYLDPVGKSVPRIDGKGMVTGQARYAFDVSFPNMLVGKMLRSPHAHAKILSIDTSKAEQLLGVHAVITAKDTDKIKFGSNEHFFPHTVDQMALESEKVRYIGDEIGAVAAVDEETAQKALDLIDVQYEVLPAVFDVEEAMKPTAPSIHEALNNIAVILPVNFGNPDRVLKEADYVREDVFRTPSAHHACMEPHVCVAQWEEYANKITLWSSSQAPFKCRESLAKTLKMDLNDVRVIKMTVGGGFGAKLEMLPMDFSACLLSKKAGGLPVKICYDREEEFIATRRKHGIIYKIKSGVKKDGTLLAITGEVIADGGAYCSYGPTVLAAAIMRIFMVYQIKHFCITGYRVYTNTPISGAMRGFGGVQAGFAVESHMDLLAKGIDMDPVEFRLKNITGPNMTTINQMHILTNGLKECIEKATEAAQWTKKRGKQSHLKKGIGIGIAADVMGSKMYKAHESAGSIVKVEEDGSVYFFTGAADTGQGSNTALSQITAQELGVNYDRIKCTAGDTEITPFDTGSFASRVTFISGNAAILGARDAKNQILRVVAKEHDLDIKDLDIKAEEVLNTKEGSVLMSFDKALELAYSFNYGLQIIGRGSYNPKTTPIDFRTGEGNVSGSYGFEAQIAEVEVDTDTGEVKVVKMYDAHDIGKAINPQSVEGQIEGSIAMGLGYTFMENLRFDRKGRVANANFANYRLPRSLSTPPMESILIETNDPEGPFGAKGMGEAALLPTSAAIANAIEDAVGIRLKELPFTPEKVIMALKEKEEKGNA</sequence>
<dbReference type="SMART" id="SM01008">
    <property type="entry name" value="Ald_Xan_dh_C"/>
    <property type="match status" value="1"/>
</dbReference>
<accession>A0A3B1DMD9</accession>
<evidence type="ECO:0000259" key="1">
    <source>
        <dbReference type="SMART" id="SM01008"/>
    </source>
</evidence>